<dbReference type="RefSeq" id="WP_014803430.1">
    <property type="nucleotide sequence ID" value="NC_018020.1"/>
</dbReference>
<sequence length="405" mass="43970">MNSLTEKVAQIARDSRAKLVANLAARSGDIAGAEDAVAEAFRTALEDWPANGIPQNPEGWLFTVAVRRHADQYRRRGRETELTDSYAAVSQDTSTPELSDERLGLFFVCAHPGIDENVRAALMLQTILGLDADRIASAYLVSPAAMAKRLVRAKNKIRISKIPFVVPEIDELADRTAAVLEAIYGAYGLGHDHVDGGAVTRVGLADEAIYLARMLSEVLPQSAETLGLLSLMLFSAARTGARRDAAGAYVPLEKQDPKLWRVDFIVEADAALKRAAAMQAFGPFQLEAAIQAVHTARGVTGQTDWQAICRLYAGLIDMQPTVGARVGYAAALMQNKNLTDAEDQLAIITGEAVNYQPYWAVQAELMLVKGDRLRARDSFKRAAALAGDGAIRQFLYDRMRATNVA</sequence>
<evidence type="ECO:0000259" key="2">
    <source>
        <dbReference type="Pfam" id="PF20239"/>
    </source>
</evidence>
<evidence type="ECO:0000313" key="4">
    <source>
        <dbReference type="Proteomes" id="UP000006048"/>
    </source>
</evidence>
<dbReference type="HOGENOM" id="CLU_035311_1_0_12"/>
<name>I4B6L7_TURPD</name>
<dbReference type="STRING" id="869212.Turpa_2279"/>
<dbReference type="PANTHER" id="PTHR47756">
    <property type="entry name" value="BLL6612 PROTEIN-RELATED"/>
    <property type="match status" value="1"/>
</dbReference>
<organism evidence="3 4">
    <name type="scientific">Turneriella parva (strain ATCC BAA-1111 / DSM 21527 / NCTC 11395 / H)</name>
    <name type="common">Leptospira parva</name>
    <dbReference type="NCBI Taxonomy" id="869212"/>
    <lineage>
        <taxon>Bacteria</taxon>
        <taxon>Pseudomonadati</taxon>
        <taxon>Spirochaetota</taxon>
        <taxon>Spirochaetia</taxon>
        <taxon>Leptospirales</taxon>
        <taxon>Leptospiraceae</taxon>
        <taxon>Turneriella</taxon>
    </lineage>
</organism>
<dbReference type="InterPro" id="IPR013324">
    <property type="entry name" value="RNA_pol_sigma_r3/r4-like"/>
</dbReference>
<proteinExistence type="predicted"/>
<evidence type="ECO:0000313" key="3">
    <source>
        <dbReference type="EMBL" id="AFM12924.1"/>
    </source>
</evidence>
<dbReference type="Pfam" id="PF04542">
    <property type="entry name" value="Sigma70_r2"/>
    <property type="match status" value="1"/>
</dbReference>
<dbReference type="AlphaFoldDB" id="I4B6L7"/>
<evidence type="ECO:0000259" key="1">
    <source>
        <dbReference type="Pfam" id="PF04542"/>
    </source>
</evidence>
<dbReference type="SUPFAM" id="SSF88946">
    <property type="entry name" value="Sigma2 domain of RNA polymerase sigma factors"/>
    <property type="match status" value="1"/>
</dbReference>
<dbReference type="InterPro" id="IPR046531">
    <property type="entry name" value="DUF6596"/>
</dbReference>
<dbReference type="EMBL" id="CP002959">
    <property type="protein sequence ID" value="AFM12924.1"/>
    <property type="molecule type" value="Genomic_DNA"/>
</dbReference>
<feature type="domain" description="DUF6596" evidence="2">
    <location>
        <begin position="175"/>
        <end position="276"/>
    </location>
</feature>
<reference evidence="3 4" key="1">
    <citation type="submission" date="2012-06" db="EMBL/GenBank/DDBJ databases">
        <title>The complete chromosome of genome of Turneriella parva DSM 21527.</title>
        <authorList>
            <consortium name="US DOE Joint Genome Institute (JGI-PGF)"/>
            <person name="Lucas S."/>
            <person name="Han J."/>
            <person name="Lapidus A."/>
            <person name="Bruce D."/>
            <person name="Goodwin L."/>
            <person name="Pitluck S."/>
            <person name="Peters L."/>
            <person name="Kyrpides N."/>
            <person name="Mavromatis K."/>
            <person name="Ivanova N."/>
            <person name="Mikhailova N."/>
            <person name="Chertkov O."/>
            <person name="Detter J.C."/>
            <person name="Tapia R."/>
            <person name="Han C."/>
            <person name="Land M."/>
            <person name="Hauser L."/>
            <person name="Markowitz V."/>
            <person name="Cheng J.-F."/>
            <person name="Hugenholtz P."/>
            <person name="Woyke T."/>
            <person name="Wu D."/>
            <person name="Gronow S."/>
            <person name="Wellnitz S."/>
            <person name="Brambilla E."/>
            <person name="Klenk H.-P."/>
            <person name="Eisen J.A."/>
        </authorList>
    </citation>
    <scope>NUCLEOTIDE SEQUENCE [LARGE SCALE GENOMIC DNA]</scope>
    <source>
        <strain evidence="4">ATCC BAA-1111 / DSM 21527 / NCTC 11395 / H</strain>
    </source>
</reference>
<dbReference type="PANTHER" id="PTHR47756:SF2">
    <property type="entry name" value="BLL6612 PROTEIN"/>
    <property type="match status" value="1"/>
</dbReference>
<dbReference type="SUPFAM" id="SSF88659">
    <property type="entry name" value="Sigma3 and sigma4 domains of RNA polymerase sigma factors"/>
    <property type="match status" value="1"/>
</dbReference>
<dbReference type="KEGG" id="tpx:Turpa_2279"/>
<protein>
    <submittedName>
        <fullName evidence="3">RNA polymerase, sigma-24 subunit, ECF subfamily</fullName>
    </submittedName>
</protein>
<feature type="domain" description="RNA polymerase sigma-70 region 2" evidence="1">
    <location>
        <begin position="19"/>
        <end position="78"/>
    </location>
</feature>
<dbReference type="GO" id="GO:0006352">
    <property type="term" value="P:DNA-templated transcription initiation"/>
    <property type="evidence" value="ECO:0007669"/>
    <property type="project" value="InterPro"/>
</dbReference>
<dbReference type="Proteomes" id="UP000006048">
    <property type="component" value="Chromosome"/>
</dbReference>
<dbReference type="GO" id="GO:0003700">
    <property type="term" value="F:DNA-binding transcription factor activity"/>
    <property type="evidence" value="ECO:0007669"/>
    <property type="project" value="InterPro"/>
</dbReference>
<dbReference type="Gene3D" id="1.10.1740.10">
    <property type="match status" value="1"/>
</dbReference>
<dbReference type="InterPro" id="IPR013325">
    <property type="entry name" value="RNA_pol_sigma_r2"/>
</dbReference>
<gene>
    <name evidence="3" type="ordered locus">Turpa_2279</name>
</gene>
<accession>I4B6L7</accession>
<keyword evidence="4" id="KW-1185">Reference proteome</keyword>
<dbReference type="Pfam" id="PF20239">
    <property type="entry name" value="DUF6596"/>
    <property type="match status" value="1"/>
</dbReference>
<dbReference type="InterPro" id="IPR007627">
    <property type="entry name" value="RNA_pol_sigma70_r2"/>
</dbReference>
<dbReference type="PATRIC" id="fig|869212.3.peg.2292"/>
<dbReference type="OrthoDB" id="9780299at2"/>